<evidence type="ECO:0000313" key="1">
    <source>
        <dbReference type="EMBL" id="AQK42535.1"/>
    </source>
</evidence>
<organism evidence="1">
    <name type="scientific">Zea mays</name>
    <name type="common">Maize</name>
    <dbReference type="NCBI Taxonomy" id="4577"/>
    <lineage>
        <taxon>Eukaryota</taxon>
        <taxon>Viridiplantae</taxon>
        <taxon>Streptophyta</taxon>
        <taxon>Embryophyta</taxon>
        <taxon>Tracheophyta</taxon>
        <taxon>Spermatophyta</taxon>
        <taxon>Magnoliopsida</taxon>
        <taxon>Liliopsida</taxon>
        <taxon>Poales</taxon>
        <taxon>Poaceae</taxon>
        <taxon>PACMAD clade</taxon>
        <taxon>Panicoideae</taxon>
        <taxon>Andropogonodae</taxon>
        <taxon>Andropogoneae</taxon>
        <taxon>Tripsacinae</taxon>
        <taxon>Zea</taxon>
    </lineage>
</organism>
<protein>
    <submittedName>
        <fullName evidence="1">Uncharacterized protein</fullName>
    </submittedName>
</protein>
<gene>
    <name evidence="1" type="ORF">ZEAMMB73_Zm00001d024992</name>
</gene>
<dbReference type="IntAct" id="A0A1D6J3C2">
    <property type="interactions" value="1"/>
</dbReference>
<dbReference type="InParanoid" id="A0A1D6J3C2"/>
<dbReference type="EMBL" id="CM000786">
    <property type="protein sequence ID" value="AQK42535.1"/>
    <property type="molecule type" value="Genomic_DNA"/>
</dbReference>
<accession>A0A1D6J3C2</accession>
<name>A0A1D6J3C2_MAIZE</name>
<dbReference type="AlphaFoldDB" id="A0A1D6J3C2"/>
<sequence>MRVRGESVLLLAFLRACPPLPFPSCSTKPCKWGRRGMGVPDLLSMVPVRWLDISCLHGLSLTTVSTRYASTTSIYLSPILLSLQKLLCCSSVVLGDLEIHANTTTRCSSLVFLALACIRSFLRPHWRNGLHSV</sequence>
<reference evidence="1" key="1">
    <citation type="submission" date="2015-12" db="EMBL/GenBank/DDBJ databases">
        <title>Update maize B73 reference genome by single molecule sequencing technologies.</title>
        <authorList>
            <consortium name="Maize Genome Sequencing Project"/>
            <person name="Ware D."/>
        </authorList>
    </citation>
    <scope>NUCLEOTIDE SEQUENCE</scope>
    <source>
        <tissue evidence="1">Seedling</tissue>
    </source>
</reference>
<proteinExistence type="predicted"/>